<feature type="domain" description="DDB1- and CUL4-associated factor 15 WD40 repeat-containing" evidence="1">
    <location>
        <begin position="23"/>
        <end position="168"/>
    </location>
</feature>
<comment type="caution">
    <text evidence="2">The sequence shown here is derived from an EMBL/GenBank/DDBJ whole genome shotgun (WGS) entry which is preliminary data.</text>
</comment>
<dbReference type="GO" id="GO:0016567">
    <property type="term" value="P:protein ubiquitination"/>
    <property type="evidence" value="ECO:0007669"/>
    <property type="project" value="InterPro"/>
</dbReference>
<proteinExistence type="predicted"/>
<evidence type="ECO:0000259" key="1">
    <source>
        <dbReference type="Pfam" id="PF14939"/>
    </source>
</evidence>
<dbReference type="AlphaFoldDB" id="A0AAE0EY67"/>
<dbReference type="GO" id="GO:0080008">
    <property type="term" value="C:Cul4-RING E3 ubiquitin ligase complex"/>
    <property type="evidence" value="ECO:0007669"/>
    <property type="project" value="TreeGrafter"/>
</dbReference>
<dbReference type="Pfam" id="PF14939">
    <property type="entry name" value="DCAF15_WD40"/>
    <property type="match status" value="1"/>
</dbReference>
<keyword evidence="3" id="KW-1185">Reference proteome</keyword>
<sequence length="247" mass="27437">MRKRPINVLLRLRDRELCSKSARDKIYSKIPPRLVFRIEHILDVKRAVLDSVILGFTRDGRFLLSYSSNEAQYRLQAWEFSSSGPLCIRMDVPIFYQEKDSLAPNLRSSFGDAASLLESDGPDDTLRITVCETPDDNFLVVHGVAESPAESSSSSVNYISVLIHPRLQALPGRAASPPVSKSCVQSLQYCSALPDRGFYPARALLPGMLVLNDASAVTFFQYEVSDQAVDVEQEHSDQAVDVEQGAQ</sequence>
<protein>
    <recommendedName>
        <fullName evidence="1">DDB1- and CUL4-associated factor 15 WD40 repeat-containing domain-containing protein</fullName>
    </recommendedName>
</protein>
<name>A0AAE0EY67_9CHLO</name>
<accession>A0AAE0EY67</accession>
<dbReference type="PANTHER" id="PTHR28541">
    <property type="entry name" value="DDB1- AND CUL4-ASSOCIATED FACTOR 15"/>
    <property type="match status" value="1"/>
</dbReference>
<dbReference type="InterPro" id="IPR032734">
    <property type="entry name" value="DCAF15_WD40"/>
</dbReference>
<gene>
    <name evidence="2" type="ORF">CYMTET_46973</name>
</gene>
<evidence type="ECO:0000313" key="3">
    <source>
        <dbReference type="Proteomes" id="UP001190700"/>
    </source>
</evidence>
<dbReference type="PANTHER" id="PTHR28541:SF1">
    <property type="entry name" value="DDB1- AND CUL4-ASSOCIATED FACTOR 15"/>
    <property type="match status" value="1"/>
</dbReference>
<dbReference type="InterPro" id="IPR038914">
    <property type="entry name" value="DCAF15"/>
</dbReference>
<dbReference type="CDD" id="cd20917">
    <property type="entry name" value="DCAF15-NTD"/>
    <property type="match status" value="1"/>
</dbReference>
<dbReference type="Proteomes" id="UP001190700">
    <property type="component" value="Unassembled WGS sequence"/>
</dbReference>
<reference evidence="2 3" key="1">
    <citation type="journal article" date="2015" name="Genome Biol. Evol.">
        <title>Comparative Genomics of a Bacterivorous Green Alga Reveals Evolutionary Causalities and Consequences of Phago-Mixotrophic Mode of Nutrition.</title>
        <authorList>
            <person name="Burns J.A."/>
            <person name="Paasch A."/>
            <person name="Narechania A."/>
            <person name="Kim E."/>
        </authorList>
    </citation>
    <scope>NUCLEOTIDE SEQUENCE [LARGE SCALE GENOMIC DNA]</scope>
    <source>
        <strain evidence="2 3">PLY_AMNH</strain>
    </source>
</reference>
<evidence type="ECO:0000313" key="2">
    <source>
        <dbReference type="EMBL" id="KAK3243370.1"/>
    </source>
</evidence>
<organism evidence="2 3">
    <name type="scientific">Cymbomonas tetramitiformis</name>
    <dbReference type="NCBI Taxonomy" id="36881"/>
    <lineage>
        <taxon>Eukaryota</taxon>
        <taxon>Viridiplantae</taxon>
        <taxon>Chlorophyta</taxon>
        <taxon>Pyramimonadophyceae</taxon>
        <taxon>Pyramimonadales</taxon>
        <taxon>Pyramimonadaceae</taxon>
        <taxon>Cymbomonas</taxon>
    </lineage>
</organism>
<dbReference type="EMBL" id="LGRX02032937">
    <property type="protein sequence ID" value="KAK3243370.1"/>
    <property type="molecule type" value="Genomic_DNA"/>
</dbReference>